<evidence type="ECO:0000256" key="2">
    <source>
        <dbReference type="ARBA" id="ARBA00017035"/>
    </source>
</evidence>
<keyword evidence="3 7" id="KW-0813">Transport</keyword>
<name>A0AAI9TAZ6_PENTH</name>
<dbReference type="GO" id="GO:0000055">
    <property type="term" value="P:ribosomal large subunit export from nucleus"/>
    <property type="evidence" value="ECO:0007669"/>
    <property type="project" value="TreeGrafter"/>
</dbReference>
<comment type="similarity">
    <text evidence="1 7">Belongs to the NMD3 family.</text>
</comment>
<accession>A0AAI9TAZ6</accession>
<proteinExistence type="inferred from homology"/>
<reference evidence="12" key="2">
    <citation type="journal article" date="2016" name="Fungal Biol.">
        <title>Ochratoxin A production by Penicillium thymicola.</title>
        <authorList>
            <person name="Nguyen H.D.T."/>
            <person name="McMullin D.R."/>
            <person name="Ponomareva E."/>
            <person name="Riley R."/>
            <person name="Pomraning K.R."/>
            <person name="Baker S.E."/>
            <person name="Seifert K.A."/>
        </authorList>
    </citation>
    <scope>NUCLEOTIDE SEQUENCE</scope>
    <source>
        <strain evidence="12">DAOM 180753</strain>
    </source>
</reference>
<dbReference type="InterPro" id="IPR039768">
    <property type="entry name" value="Nmd3"/>
</dbReference>
<evidence type="ECO:0000256" key="1">
    <source>
        <dbReference type="ARBA" id="ARBA00009794"/>
    </source>
</evidence>
<evidence type="ECO:0000256" key="7">
    <source>
        <dbReference type="RuleBase" id="RU364108"/>
    </source>
</evidence>
<keyword evidence="5 7" id="KW-0653">Protein transport</keyword>
<reference evidence="12" key="1">
    <citation type="submission" date="2015-06" db="EMBL/GenBank/DDBJ databases">
        <authorList>
            <person name="Nguyen H."/>
        </authorList>
    </citation>
    <scope>NUCLEOTIDE SEQUENCE</scope>
    <source>
        <strain evidence="12">DAOM 180753</strain>
    </source>
</reference>
<dbReference type="Pfam" id="PF04981">
    <property type="entry name" value="NMD3"/>
    <property type="match status" value="1"/>
</dbReference>
<dbReference type="GO" id="GO:0005634">
    <property type="term" value="C:nucleus"/>
    <property type="evidence" value="ECO:0007669"/>
    <property type="project" value="UniProtKB-SubCell"/>
</dbReference>
<feature type="coiled-coil region" evidence="8">
    <location>
        <begin position="493"/>
        <end position="520"/>
    </location>
</feature>
<protein>
    <recommendedName>
        <fullName evidence="2 7">60S ribosomal export protein NMD3</fullName>
    </recommendedName>
</protein>
<dbReference type="InterPro" id="IPR007064">
    <property type="entry name" value="Nmd3_N"/>
</dbReference>
<dbReference type="InterPro" id="IPR048898">
    <property type="entry name" value="OB_NMD3"/>
</dbReference>
<feature type="domain" description="60S ribosomal export protein NMD3 OB-fold" evidence="10">
    <location>
        <begin position="368"/>
        <end position="458"/>
    </location>
</feature>
<dbReference type="GO" id="GO:0005737">
    <property type="term" value="C:cytoplasm"/>
    <property type="evidence" value="ECO:0007669"/>
    <property type="project" value="UniProtKB-SubCell"/>
</dbReference>
<dbReference type="Pfam" id="PF21192">
    <property type="entry name" value="OB_NMD3"/>
    <property type="match status" value="1"/>
</dbReference>
<evidence type="ECO:0000256" key="8">
    <source>
        <dbReference type="SAM" id="Coils"/>
    </source>
</evidence>
<keyword evidence="13" id="KW-1185">Reference proteome</keyword>
<dbReference type="PANTHER" id="PTHR12746">
    <property type="entry name" value="NONSENSE-MEDIATED MRNA DECAY PROTEIN 3"/>
    <property type="match status" value="1"/>
</dbReference>
<gene>
    <name evidence="12" type="ORF">VN97_g9390</name>
</gene>
<evidence type="ECO:0000259" key="9">
    <source>
        <dbReference type="Pfam" id="PF04981"/>
    </source>
</evidence>
<dbReference type="Proteomes" id="UP001227192">
    <property type="component" value="Unassembled WGS sequence"/>
</dbReference>
<evidence type="ECO:0000256" key="6">
    <source>
        <dbReference type="ARBA" id="ARBA00023242"/>
    </source>
</evidence>
<evidence type="ECO:0000256" key="4">
    <source>
        <dbReference type="ARBA" id="ARBA00022490"/>
    </source>
</evidence>
<dbReference type="AlphaFoldDB" id="A0AAI9TAZ6"/>
<organism evidence="12 13">
    <name type="scientific">Penicillium thymicola</name>
    <dbReference type="NCBI Taxonomy" id="293382"/>
    <lineage>
        <taxon>Eukaryota</taxon>
        <taxon>Fungi</taxon>
        <taxon>Dikarya</taxon>
        <taxon>Ascomycota</taxon>
        <taxon>Pezizomycotina</taxon>
        <taxon>Eurotiomycetes</taxon>
        <taxon>Eurotiomycetidae</taxon>
        <taxon>Eurotiales</taxon>
        <taxon>Aspergillaceae</taxon>
        <taxon>Penicillium</taxon>
    </lineage>
</organism>
<dbReference type="PANTHER" id="PTHR12746:SF2">
    <property type="entry name" value="60S RIBOSOMAL EXPORT PROTEIN NMD3"/>
    <property type="match status" value="1"/>
</dbReference>
<dbReference type="EMBL" id="LACB01000378">
    <property type="protein sequence ID" value="KAJ9484000.1"/>
    <property type="molecule type" value="Genomic_DNA"/>
</dbReference>
<comment type="caution">
    <text evidence="12">The sequence shown here is derived from an EMBL/GenBank/DDBJ whole genome shotgun (WGS) entry which is preliminary data.</text>
</comment>
<feature type="domain" description="Nmd3 N-terminal" evidence="9">
    <location>
        <begin position="71"/>
        <end position="301"/>
    </location>
</feature>
<feature type="domain" description="60S ribosomal export protein NMD3 SH3" evidence="11">
    <location>
        <begin position="304"/>
        <end position="350"/>
    </location>
</feature>
<comment type="function">
    <text evidence="7">Acts as an adapter for the XPO1/CRM1-mediated export of the 60S ribosomal subunit.</text>
</comment>
<comment type="subcellular location">
    <subcellularLocation>
        <location evidence="7">Cytoplasm</location>
    </subcellularLocation>
    <subcellularLocation>
        <location evidence="7">Nucleus</location>
    </subcellularLocation>
</comment>
<dbReference type="GO" id="GO:0043023">
    <property type="term" value="F:ribosomal large subunit binding"/>
    <property type="evidence" value="ECO:0007669"/>
    <property type="project" value="InterPro"/>
</dbReference>
<sequence>MVGVRMQELPALEAGQKNYIFVSPITSTLCGSNFYWIRDLHLESKMAMELDTAVPMVGLQDQQNSAATILCCNCGAAIDGTTSAGAMCHDCLRLNVDVSQGIPRDATLHSCRDCERWLQPPTSWVVAAPESKELLAVCLRRLRGLAKVRIIDASFIWTEPHSKRIKVKITIQQEVFQGTIIQQAFEVEYVVASQQCPDCQKSFTHNTWAAAVQVRQKVPHKRTFLYLEQLILKSGAHKDTVNIKEAKDGLDFYFAARNHAEKMVDFLSSVAPCKMQKSEELISMDIHTSSRKFKFTFSVELIPICKDDLVALPIKLARQLGNISPLTLCYRVGNSVNVLDPTTLQTADIPTGIYWRSPFRNLSDVTELKEFIVLDIEPTGQSKGKFHLAEATVARSSDLGSNDITYFTRTHLGGILHVGDAVLGYHLSGTRFNDDNFEAIEASNQYGSTIPDVVLVKKSYARKRKPKNRAWRLKRMAREYEEEAALVGPTQQTRRQEQEANRLEEDYEMFLRDVEEDQELRQTLDLYKVQRQADAMIEDDDNESENEVPQVNMEELLDTFDEMNMGDE</sequence>
<evidence type="ECO:0000259" key="11">
    <source>
        <dbReference type="Pfam" id="PF21193"/>
    </source>
</evidence>
<evidence type="ECO:0000313" key="12">
    <source>
        <dbReference type="EMBL" id="KAJ9484000.1"/>
    </source>
</evidence>
<keyword evidence="8" id="KW-0175">Coiled coil</keyword>
<evidence type="ECO:0000256" key="5">
    <source>
        <dbReference type="ARBA" id="ARBA00022927"/>
    </source>
</evidence>
<dbReference type="Pfam" id="PF21193">
    <property type="entry name" value="NMD_SH3"/>
    <property type="match status" value="1"/>
</dbReference>
<evidence type="ECO:0000313" key="13">
    <source>
        <dbReference type="Proteomes" id="UP001227192"/>
    </source>
</evidence>
<evidence type="ECO:0000256" key="3">
    <source>
        <dbReference type="ARBA" id="ARBA00022448"/>
    </source>
</evidence>
<evidence type="ECO:0000259" key="10">
    <source>
        <dbReference type="Pfam" id="PF21192"/>
    </source>
</evidence>
<keyword evidence="6 7" id="KW-0539">Nucleus</keyword>
<keyword evidence="4 7" id="KW-0963">Cytoplasm</keyword>
<dbReference type="GO" id="GO:0015031">
    <property type="term" value="P:protein transport"/>
    <property type="evidence" value="ECO:0007669"/>
    <property type="project" value="UniProtKB-KW"/>
</dbReference>
<dbReference type="InterPro" id="IPR048899">
    <property type="entry name" value="NMD_SH3"/>
</dbReference>